<dbReference type="PANTHER" id="PTHR13799">
    <property type="entry name" value="NGG1 INTERACTING FACTOR 3"/>
    <property type="match status" value="1"/>
</dbReference>
<keyword evidence="3 4" id="KW-0479">Metal-binding</keyword>
<reference evidence="5" key="2">
    <citation type="submission" date="2021-04" db="EMBL/GenBank/DDBJ databases">
        <authorList>
            <person name="Gilroy R."/>
        </authorList>
    </citation>
    <scope>NUCLEOTIDE SEQUENCE</scope>
    <source>
        <strain evidence="5">ChiSxjej1B13-11774</strain>
    </source>
</reference>
<feature type="binding site" evidence="4">
    <location>
        <position position="100"/>
    </location>
    <ligand>
        <name>a divalent metal cation</name>
        <dbReference type="ChEBI" id="CHEBI:60240"/>
        <label>1</label>
    </ligand>
</feature>
<dbReference type="GO" id="GO:0005737">
    <property type="term" value="C:cytoplasm"/>
    <property type="evidence" value="ECO:0007669"/>
    <property type="project" value="TreeGrafter"/>
</dbReference>
<dbReference type="Pfam" id="PF01784">
    <property type="entry name" value="DUF34_NIF3"/>
    <property type="match status" value="1"/>
</dbReference>
<dbReference type="InterPro" id="IPR036069">
    <property type="entry name" value="DUF34/NIF3_sf"/>
</dbReference>
<evidence type="ECO:0000256" key="4">
    <source>
        <dbReference type="PIRSR" id="PIRSR602678-1"/>
    </source>
</evidence>
<evidence type="ECO:0000256" key="3">
    <source>
        <dbReference type="ARBA" id="ARBA00022723"/>
    </source>
</evidence>
<evidence type="ECO:0000256" key="2">
    <source>
        <dbReference type="ARBA" id="ARBA00022112"/>
    </source>
</evidence>
<dbReference type="Gene3D" id="3.40.1390.30">
    <property type="entry name" value="NIF3 (NGG1p interacting factor 3)-like"/>
    <property type="match status" value="2"/>
</dbReference>
<comment type="similarity">
    <text evidence="1">Belongs to the GTP cyclohydrolase I type 2/NIF3 family.</text>
</comment>
<proteinExistence type="inferred from homology"/>
<feature type="binding site" evidence="4">
    <location>
        <position position="213"/>
    </location>
    <ligand>
        <name>a divalent metal cation</name>
        <dbReference type="ChEBI" id="CHEBI:60240"/>
        <label>1</label>
    </ligand>
</feature>
<dbReference type="Proteomes" id="UP000824048">
    <property type="component" value="Unassembled WGS sequence"/>
</dbReference>
<accession>A0A9D2ENX1</accession>
<comment type="caution">
    <text evidence="5">The sequence shown here is derived from an EMBL/GenBank/DDBJ whole genome shotgun (WGS) entry which is preliminary data.</text>
</comment>
<gene>
    <name evidence="5" type="ORF">H9811_01290</name>
</gene>
<feature type="binding site" evidence="4">
    <location>
        <position position="65"/>
    </location>
    <ligand>
        <name>a divalent metal cation</name>
        <dbReference type="ChEBI" id="CHEBI:60240"/>
        <label>1</label>
    </ligand>
</feature>
<evidence type="ECO:0000256" key="1">
    <source>
        <dbReference type="ARBA" id="ARBA00006964"/>
    </source>
</evidence>
<feature type="binding site" evidence="4">
    <location>
        <position position="66"/>
    </location>
    <ligand>
        <name>a divalent metal cation</name>
        <dbReference type="ChEBI" id="CHEBI:60240"/>
        <label>1</label>
    </ligand>
</feature>
<dbReference type="InterPro" id="IPR002678">
    <property type="entry name" value="DUF34/NIF3"/>
</dbReference>
<evidence type="ECO:0000313" key="5">
    <source>
        <dbReference type="EMBL" id="HIZ41174.1"/>
    </source>
</evidence>
<dbReference type="EMBL" id="DXBP01000006">
    <property type="protein sequence ID" value="HIZ41174.1"/>
    <property type="molecule type" value="Genomic_DNA"/>
</dbReference>
<dbReference type="AlphaFoldDB" id="A0A9D2ENX1"/>
<dbReference type="NCBIfam" id="TIGR00486">
    <property type="entry name" value="YbgI_SA1388"/>
    <property type="match status" value="1"/>
</dbReference>
<dbReference type="SUPFAM" id="SSF102705">
    <property type="entry name" value="NIF3 (NGG1p interacting factor 3)-like"/>
    <property type="match status" value="1"/>
</dbReference>
<dbReference type="FunFam" id="3.40.1390.30:FF:000001">
    <property type="entry name" value="GTP cyclohydrolase 1 type 2"/>
    <property type="match status" value="1"/>
</dbReference>
<reference evidence="5" key="1">
    <citation type="journal article" date="2021" name="PeerJ">
        <title>Extensive microbial diversity within the chicken gut microbiome revealed by metagenomics and culture.</title>
        <authorList>
            <person name="Gilroy R."/>
            <person name="Ravi A."/>
            <person name="Getino M."/>
            <person name="Pursley I."/>
            <person name="Horton D.L."/>
            <person name="Alikhan N.F."/>
            <person name="Baker D."/>
            <person name="Gharbi K."/>
            <person name="Hall N."/>
            <person name="Watson M."/>
            <person name="Adriaenssens E.M."/>
            <person name="Foster-Nyarko E."/>
            <person name="Jarju S."/>
            <person name="Secka A."/>
            <person name="Antonio M."/>
            <person name="Oren A."/>
            <person name="Chaudhuri R.R."/>
            <person name="La Ragione R."/>
            <person name="Hildebrand F."/>
            <person name="Pallen M.J."/>
        </authorList>
    </citation>
    <scope>NUCLEOTIDE SEQUENCE</scope>
    <source>
        <strain evidence="5">ChiSxjej1B13-11774</strain>
    </source>
</reference>
<feature type="binding site" evidence="4">
    <location>
        <position position="217"/>
    </location>
    <ligand>
        <name>a divalent metal cation</name>
        <dbReference type="ChEBI" id="CHEBI:60240"/>
        <label>1</label>
    </ligand>
</feature>
<evidence type="ECO:0000313" key="6">
    <source>
        <dbReference type="Proteomes" id="UP000824048"/>
    </source>
</evidence>
<sequence>MSVTVQEILQELKAFAPPELACSWDNVGLLVDAGRPVDKVLTALDITADVVREAAAAGCQLIVSHHPVIFDPMKRIAADDVPAVLLQNGISGICMHTNLDAAPGGVNDTLADLLGISREDRRNFAENCGRIGSVQPTTTAAIAKFCAETLHSGVKFVDSGKPVTRLAEVSGGGGSYLQEAIDEGADCLVTGEAAHHIALLAKQKGVGLVVAGHWGTEQGIADVLAARLLAAFPQLEVRHAVADTDPYTYLNV</sequence>
<dbReference type="PANTHER" id="PTHR13799:SF14">
    <property type="entry name" value="GTP CYCLOHYDROLASE 1 TYPE 2 HOMOLOG"/>
    <property type="match status" value="1"/>
</dbReference>
<name>A0A9D2ENX1_9FIRM</name>
<protein>
    <recommendedName>
        <fullName evidence="2">GTP cyclohydrolase 1 type 2 homolog</fullName>
    </recommendedName>
</protein>
<dbReference type="GO" id="GO:0046872">
    <property type="term" value="F:metal ion binding"/>
    <property type="evidence" value="ECO:0007669"/>
    <property type="project" value="UniProtKB-KW"/>
</dbReference>
<organism evidence="5 6">
    <name type="scientific">Candidatus Gemmiger excrementigallinarum</name>
    <dbReference type="NCBI Taxonomy" id="2838609"/>
    <lineage>
        <taxon>Bacteria</taxon>
        <taxon>Bacillati</taxon>
        <taxon>Bacillota</taxon>
        <taxon>Clostridia</taxon>
        <taxon>Eubacteriales</taxon>
        <taxon>Gemmiger</taxon>
    </lineage>
</organism>